<dbReference type="InterPro" id="IPR002831">
    <property type="entry name" value="Tscrpt_reg_TrmB_N"/>
</dbReference>
<dbReference type="AlphaFoldDB" id="A0A1F8F9N6"/>
<dbReference type="PANTHER" id="PTHR34293">
    <property type="entry name" value="HTH-TYPE TRANSCRIPTIONAL REGULATOR TRMBL2"/>
    <property type="match status" value="1"/>
</dbReference>
<dbReference type="SUPFAM" id="SSF46785">
    <property type="entry name" value="Winged helix' DNA-binding domain"/>
    <property type="match status" value="1"/>
</dbReference>
<gene>
    <name evidence="2" type="ORF">A3J46_03910</name>
</gene>
<evidence type="ECO:0000313" key="3">
    <source>
        <dbReference type="Proteomes" id="UP000177167"/>
    </source>
</evidence>
<comment type="caution">
    <text evidence="2">The sequence shown here is derived from an EMBL/GenBank/DDBJ whole genome shotgun (WGS) entry which is preliminary data.</text>
</comment>
<dbReference type="Gene3D" id="1.10.10.10">
    <property type="entry name" value="Winged helix-like DNA-binding domain superfamily/Winged helix DNA-binding domain"/>
    <property type="match status" value="1"/>
</dbReference>
<evidence type="ECO:0000259" key="1">
    <source>
        <dbReference type="Pfam" id="PF01978"/>
    </source>
</evidence>
<name>A0A1F8F9N6_9BACT</name>
<dbReference type="InterPro" id="IPR051797">
    <property type="entry name" value="TrmB-like"/>
</dbReference>
<accession>A0A1F8F9N6</accession>
<dbReference type="Proteomes" id="UP000177167">
    <property type="component" value="Unassembled WGS sequence"/>
</dbReference>
<feature type="domain" description="Transcription regulator TrmB N-terminal" evidence="1">
    <location>
        <begin position="11"/>
        <end position="67"/>
    </location>
</feature>
<sequence>MRTDNMGQIFKRLGMSKHAHLVYEIISKHGPILAGHVVERSCVYRPAVYKALFELLNAGLVTRVKKDGRFLWWPMNPNRIIDLFVRDIGQIKKLIPKEKNTSSDLTHSSIRILKGREGIRTAFDNIIEHTKKGNTFYRYTSEKDLAAVNSYLSGNYRQKRDAKRLERLVISNPVSGGQKRPRLERFIKFIKPEADIFEQDVIQIIYENRVAFIDLNTEEVLIIENPALADFQKVIFRQLYKKL</sequence>
<dbReference type="EMBL" id="MGJP01000023">
    <property type="protein sequence ID" value="OGN09884.1"/>
    <property type="molecule type" value="Genomic_DNA"/>
</dbReference>
<dbReference type="PANTHER" id="PTHR34293:SF1">
    <property type="entry name" value="HTH-TYPE TRANSCRIPTIONAL REGULATOR TRMBL2"/>
    <property type="match status" value="1"/>
</dbReference>
<dbReference type="InterPro" id="IPR036388">
    <property type="entry name" value="WH-like_DNA-bd_sf"/>
</dbReference>
<proteinExistence type="predicted"/>
<reference evidence="2 3" key="1">
    <citation type="journal article" date="2016" name="Nat. Commun.">
        <title>Thousands of microbial genomes shed light on interconnected biogeochemical processes in an aquifer system.</title>
        <authorList>
            <person name="Anantharaman K."/>
            <person name="Brown C.T."/>
            <person name="Hug L.A."/>
            <person name="Sharon I."/>
            <person name="Castelle C.J."/>
            <person name="Probst A.J."/>
            <person name="Thomas B.C."/>
            <person name="Singh A."/>
            <person name="Wilkins M.J."/>
            <person name="Karaoz U."/>
            <person name="Brodie E.L."/>
            <person name="Williams K.H."/>
            <person name="Hubbard S.S."/>
            <person name="Banfield J.F."/>
        </authorList>
    </citation>
    <scope>NUCLEOTIDE SEQUENCE [LARGE SCALE GENOMIC DNA]</scope>
</reference>
<protein>
    <recommendedName>
        <fullName evidence="1">Transcription regulator TrmB N-terminal domain-containing protein</fullName>
    </recommendedName>
</protein>
<dbReference type="Pfam" id="PF01978">
    <property type="entry name" value="TrmB"/>
    <property type="match status" value="1"/>
</dbReference>
<dbReference type="InterPro" id="IPR036390">
    <property type="entry name" value="WH_DNA-bd_sf"/>
</dbReference>
<organism evidence="2 3">
    <name type="scientific">Candidatus Yanofskybacteria bacterium RIFCSPHIGHO2_02_FULL_41_11</name>
    <dbReference type="NCBI Taxonomy" id="1802675"/>
    <lineage>
        <taxon>Bacteria</taxon>
        <taxon>Candidatus Yanofskyibacteriota</taxon>
    </lineage>
</organism>
<evidence type="ECO:0000313" key="2">
    <source>
        <dbReference type="EMBL" id="OGN09884.1"/>
    </source>
</evidence>